<gene>
    <name evidence="2" type="ORF">UFOPK3837_00847</name>
</gene>
<keyword evidence="1" id="KW-0472">Membrane</keyword>
<feature type="transmembrane region" description="Helical" evidence="1">
    <location>
        <begin position="210"/>
        <end position="230"/>
    </location>
</feature>
<feature type="transmembrane region" description="Helical" evidence="1">
    <location>
        <begin position="101"/>
        <end position="118"/>
    </location>
</feature>
<keyword evidence="1" id="KW-0812">Transmembrane</keyword>
<feature type="transmembrane region" description="Helical" evidence="1">
    <location>
        <begin position="12"/>
        <end position="31"/>
    </location>
</feature>
<proteinExistence type="predicted"/>
<name>A0A6J7KMC2_9ZZZZ</name>
<organism evidence="2">
    <name type="scientific">freshwater metagenome</name>
    <dbReference type="NCBI Taxonomy" id="449393"/>
    <lineage>
        <taxon>unclassified sequences</taxon>
        <taxon>metagenomes</taxon>
        <taxon>ecological metagenomes</taxon>
    </lineage>
</organism>
<feature type="transmembrane region" description="Helical" evidence="1">
    <location>
        <begin position="161"/>
        <end position="179"/>
    </location>
</feature>
<feature type="transmembrane region" description="Helical" evidence="1">
    <location>
        <begin position="186"/>
        <end position="204"/>
    </location>
</feature>
<keyword evidence="1" id="KW-1133">Transmembrane helix</keyword>
<dbReference type="EMBL" id="CAFBNO010000039">
    <property type="protein sequence ID" value="CAB4957508.1"/>
    <property type="molecule type" value="Genomic_DNA"/>
</dbReference>
<sequence>MLSRVTTLKGTLVTWGAPMAVAIIPSAIYSYQAITSPFSDLDALQITRVIGVIVISAIALILGMRAGNLGAAASGTIGLTLAAVPNLWFRFDGVAAGQTNVELRALLVGGFVFLILAVSKQFKLTAGNSVVYVGIPTMIALAPAVLNTLDALSHPTFQAIDWWRFGIVLSVSLTLLVVGSLRELGGMFYPGFAGVLVSALPYGFKQINGAAWLLWIILLLVAATLIWLATRIEKMRKLGRTPAMWLKELK</sequence>
<reference evidence="2" key="1">
    <citation type="submission" date="2020-05" db="EMBL/GenBank/DDBJ databases">
        <authorList>
            <person name="Chiriac C."/>
            <person name="Salcher M."/>
            <person name="Ghai R."/>
            <person name="Kavagutti S V."/>
        </authorList>
    </citation>
    <scope>NUCLEOTIDE SEQUENCE</scope>
</reference>
<protein>
    <submittedName>
        <fullName evidence="2">Unannotated protein</fullName>
    </submittedName>
</protein>
<feature type="transmembrane region" description="Helical" evidence="1">
    <location>
        <begin position="130"/>
        <end position="149"/>
    </location>
</feature>
<evidence type="ECO:0000313" key="2">
    <source>
        <dbReference type="EMBL" id="CAB4957508.1"/>
    </source>
</evidence>
<dbReference type="AlphaFoldDB" id="A0A6J7KMC2"/>
<feature type="transmembrane region" description="Helical" evidence="1">
    <location>
        <begin position="69"/>
        <end position="89"/>
    </location>
</feature>
<feature type="transmembrane region" description="Helical" evidence="1">
    <location>
        <begin position="43"/>
        <end position="62"/>
    </location>
</feature>
<accession>A0A6J7KMC2</accession>
<evidence type="ECO:0000256" key="1">
    <source>
        <dbReference type="SAM" id="Phobius"/>
    </source>
</evidence>